<dbReference type="Proteomes" id="UP000789572">
    <property type="component" value="Unassembled WGS sequence"/>
</dbReference>
<dbReference type="SUPFAM" id="SSF53300">
    <property type="entry name" value="vWA-like"/>
    <property type="match status" value="1"/>
</dbReference>
<dbReference type="Gene3D" id="3.40.50.410">
    <property type="entry name" value="von Willebrand factor, type A domain"/>
    <property type="match status" value="1"/>
</dbReference>
<reference evidence="2" key="1">
    <citation type="submission" date="2021-06" db="EMBL/GenBank/DDBJ databases">
        <authorList>
            <person name="Kallberg Y."/>
            <person name="Tangrot J."/>
            <person name="Rosling A."/>
        </authorList>
    </citation>
    <scope>NUCLEOTIDE SEQUENCE</scope>
    <source>
        <strain evidence="2">IA702</strain>
    </source>
</reference>
<dbReference type="InterPro" id="IPR002035">
    <property type="entry name" value="VWF_A"/>
</dbReference>
<keyword evidence="3" id="KW-1185">Reference proteome</keyword>
<evidence type="ECO:0000313" key="2">
    <source>
        <dbReference type="EMBL" id="CAG8648004.1"/>
    </source>
</evidence>
<organism evidence="2 3">
    <name type="scientific">Paraglomus occultum</name>
    <dbReference type="NCBI Taxonomy" id="144539"/>
    <lineage>
        <taxon>Eukaryota</taxon>
        <taxon>Fungi</taxon>
        <taxon>Fungi incertae sedis</taxon>
        <taxon>Mucoromycota</taxon>
        <taxon>Glomeromycotina</taxon>
        <taxon>Glomeromycetes</taxon>
        <taxon>Paraglomerales</taxon>
        <taxon>Paraglomeraceae</taxon>
        <taxon>Paraglomus</taxon>
    </lineage>
</organism>
<feature type="non-terminal residue" evidence="2">
    <location>
        <position position="560"/>
    </location>
</feature>
<dbReference type="OrthoDB" id="2343366at2759"/>
<dbReference type="AlphaFoldDB" id="A0A9N9DU12"/>
<proteinExistence type="predicted"/>
<accession>A0A9N9DU12</accession>
<protein>
    <submittedName>
        <fullName evidence="2">5865_t:CDS:1</fullName>
    </submittedName>
</protein>
<feature type="non-terminal residue" evidence="2">
    <location>
        <position position="1"/>
    </location>
</feature>
<name>A0A9N9DU12_9GLOM</name>
<feature type="domain" description="VWFA" evidence="1">
    <location>
        <begin position="417"/>
        <end position="560"/>
    </location>
</feature>
<dbReference type="CDD" id="cd00198">
    <property type="entry name" value="vWFA"/>
    <property type="match status" value="1"/>
</dbReference>
<dbReference type="InterPro" id="IPR036465">
    <property type="entry name" value="vWFA_dom_sf"/>
</dbReference>
<evidence type="ECO:0000259" key="1">
    <source>
        <dbReference type="PROSITE" id="PS50234"/>
    </source>
</evidence>
<sequence length="560" mass="63800">NKHQDSEHDCMTDHKCHSPCDFVEDHAEDNELPLCHHPAGHAGKHVCILNHTCTHECKYSAKKGCLKRCAGEDSHEGDHLCQAKQHFCGKKCSLSASKLYKCTGLCVTPCEEDHERHKCESRGCPIVCCMDGCKRLCQSLDHLHALEAGSREDHMCGHEHPCNNKCEKLGICKVDTTRETKTYKNSFGEFPYEERSQEERRLDCDLMIPPNRLSHDGFHECKDDHRCTKRCPYCEFYCNNKYGHHGPHETAHGSMKPMVWVGITKNISYKKHTFKSGDSGNPVYCDMLCKDADRHLHVDYCPDEVTCKASELAKRKDQIEHIKDKIEPYPEMAKDYISHRLYWSRSGFRDPYESVDEQKLFASCVHLCGSDVHANKEKYYCTLPLFHDPVDPNTQVANGHISKDGHQFECSHYGSYHIVFVIDKSGSMSSTDITPDDKTGSHKIIQNHNNRLGAVYECVKQFVGTRCGINGTNQIDDDIMSFVLFDNEPNIVMQNRKFDYNDSLIDELCNHRANGGTDYVKAINTAGSLIQRYKKQARVNLIIFLSDGLCNVPKAELEQI</sequence>
<dbReference type="PROSITE" id="PS50234">
    <property type="entry name" value="VWFA"/>
    <property type="match status" value="1"/>
</dbReference>
<comment type="caution">
    <text evidence="2">The sequence shown here is derived from an EMBL/GenBank/DDBJ whole genome shotgun (WGS) entry which is preliminary data.</text>
</comment>
<dbReference type="EMBL" id="CAJVPJ010004059">
    <property type="protein sequence ID" value="CAG8648004.1"/>
    <property type="molecule type" value="Genomic_DNA"/>
</dbReference>
<dbReference type="Pfam" id="PF13519">
    <property type="entry name" value="VWA_2"/>
    <property type="match status" value="1"/>
</dbReference>
<evidence type="ECO:0000313" key="3">
    <source>
        <dbReference type="Proteomes" id="UP000789572"/>
    </source>
</evidence>
<gene>
    <name evidence="2" type="ORF">POCULU_LOCUS9793</name>
</gene>